<protein>
    <recommendedName>
        <fullName evidence="9">Tetrapyrrole methylase domain-containing protein</fullName>
    </recommendedName>
</protein>
<dbReference type="CDD" id="cd11645">
    <property type="entry name" value="Precorrin_2_C20_MT"/>
    <property type="match status" value="1"/>
</dbReference>
<evidence type="ECO:0000313" key="11">
    <source>
        <dbReference type="Proteomes" id="UP000637980"/>
    </source>
</evidence>
<dbReference type="Proteomes" id="UP000637980">
    <property type="component" value="Unassembled WGS sequence"/>
</dbReference>
<dbReference type="EMBL" id="BMXE01000002">
    <property type="protein sequence ID" value="GHB24021.1"/>
    <property type="molecule type" value="Genomic_DNA"/>
</dbReference>
<keyword evidence="6" id="KW-0949">S-adenosyl-L-methionine</keyword>
<evidence type="ECO:0000256" key="5">
    <source>
        <dbReference type="ARBA" id="ARBA00022679"/>
    </source>
</evidence>
<name>A0ABQ3E2H0_9HYPH</name>
<evidence type="ECO:0000256" key="1">
    <source>
        <dbReference type="ARBA" id="ARBA00004953"/>
    </source>
</evidence>
<evidence type="ECO:0000256" key="8">
    <source>
        <dbReference type="RuleBase" id="RU003960"/>
    </source>
</evidence>
<dbReference type="InterPro" id="IPR003043">
    <property type="entry name" value="Uropor_MeTrfase_CS"/>
</dbReference>
<dbReference type="Gene3D" id="3.40.1010.10">
    <property type="entry name" value="Cobalt-precorrin-4 Transmethylase, Domain 1"/>
    <property type="match status" value="1"/>
</dbReference>
<comment type="pathway">
    <text evidence="1">Cofactor biosynthesis; adenosylcobalamin biosynthesis.</text>
</comment>
<dbReference type="PIRSF" id="PIRSF036427">
    <property type="entry name" value="Precrrn-2_mtase"/>
    <property type="match status" value="1"/>
</dbReference>
<evidence type="ECO:0000256" key="6">
    <source>
        <dbReference type="ARBA" id="ARBA00022691"/>
    </source>
</evidence>
<evidence type="ECO:0000256" key="3">
    <source>
        <dbReference type="ARBA" id="ARBA00022573"/>
    </source>
</evidence>
<reference evidence="11" key="1">
    <citation type="journal article" date="2019" name="Int. J. Syst. Evol. Microbiol.">
        <title>The Global Catalogue of Microorganisms (GCM) 10K type strain sequencing project: providing services to taxonomists for standard genome sequencing and annotation.</title>
        <authorList>
            <consortium name="The Broad Institute Genomics Platform"/>
            <consortium name="The Broad Institute Genome Sequencing Center for Infectious Disease"/>
            <person name="Wu L."/>
            <person name="Ma J."/>
        </authorList>
    </citation>
    <scope>NUCLEOTIDE SEQUENCE [LARGE SCALE GENOMIC DNA]</scope>
    <source>
        <strain evidence="11">KCTC 12861</strain>
    </source>
</reference>
<dbReference type="InterPro" id="IPR014776">
    <property type="entry name" value="4pyrrole_Mease_sub2"/>
</dbReference>
<comment type="similarity">
    <text evidence="2 7 8">Belongs to the precorrin methyltransferase family.</text>
</comment>
<dbReference type="Gene3D" id="3.30.950.10">
    <property type="entry name" value="Methyltransferase, Cobalt-precorrin-4 Transmethylase, Domain 2"/>
    <property type="match status" value="1"/>
</dbReference>
<evidence type="ECO:0000256" key="2">
    <source>
        <dbReference type="ARBA" id="ARBA00005879"/>
    </source>
</evidence>
<evidence type="ECO:0000259" key="9">
    <source>
        <dbReference type="Pfam" id="PF00590"/>
    </source>
</evidence>
<proteinExistence type="inferred from homology"/>
<dbReference type="SUPFAM" id="SSF53790">
    <property type="entry name" value="Tetrapyrrole methylase"/>
    <property type="match status" value="1"/>
</dbReference>
<evidence type="ECO:0000313" key="10">
    <source>
        <dbReference type="EMBL" id="GHB24021.1"/>
    </source>
</evidence>
<dbReference type="InterPro" id="IPR000878">
    <property type="entry name" value="4pyrrol_Mease"/>
</dbReference>
<dbReference type="NCBIfam" id="TIGR01467">
    <property type="entry name" value="cobI_cbiL"/>
    <property type="match status" value="1"/>
</dbReference>
<dbReference type="PANTHER" id="PTHR43467:SF2">
    <property type="entry name" value="COBALT-PRECORRIN-2 C(20)-METHYLTRANSFERASE"/>
    <property type="match status" value="1"/>
</dbReference>
<dbReference type="PANTHER" id="PTHR43467">
    <property type="entry name" value="COBALT-PRECORRIN-2 C(20)-METHYLTRANSFERASE"/>
    <property type="match status" value="1"/>
</dbReference>
<accession>A0ABQ3E2H0</accession>
<gene>
    <name evidence="10" type="ORF">GCM10007094_09990</name>
</gene>
<keyword evidence="11" id="KW-1185">Reference proteome</keyword>
<keyword evidence="5 8" id="KW-0808">Transferase</keyword>
<feature type="domain" description="Tetrapyrrole methylase" evidence="9">
    <location>
        <begin position="4"/>
        <end position="205"/>
    </location>
</feature>
<dbReference type="Pfam" id="PF00590">
    <property type="entry name" value="TP_methylase"/>
    <property type="match status" value="1"/>
</dbReference>
<dbReference type="InterPro" id="IPR006364">
    <property type="entry name" value="CobI/CbiL/CobIJ_dom"/>
</dbReference>
<evidence type="ECO:0000256" key="7">
    <source>
        <dbReference type="PIRNR" id="PIRNR036427"/>
    </source>
</evidence>
<organism evidence="10 11">
    <name type="scientific">Pseudovibrio japonicus</name>
    <dbReference type="NCBI Taxonomy" id="366534"/>
    <lineage>
        <taxon>Bacteria</taxon>
        <taxon>Pseudomonadati</taxon>
        <taxon>Pseudomonadota</taxon>
        <taxon>Alphaproteobacteria</taxon>
        <taxon>Hyphomicrobiales</taxon>
        <taxon>Stappiaceae</taxon>
        <taxon>Pseudovibrio</taxon>
    </lineage>
</organism>
<keyword evidence="3" id="KW-0169">Cobalamin biosynthesis</keyword>
<dbReference type="InterPro" id="IPR014777">
    <property type="entry name" value="4pyrrole_Mease_sub1"/>
</dbReference>
<keyword evidence="4 8" id="KW-0489">Methyltransferase</keyword>
<dbReference type="PROSITE" id="PS00839">
    <property type="entry name" value="SUMT_1"/>
    <property type="match status" value="1"/>
</dbReference>
<comment type="caution">
    <text evidence="10">The sequence shown here is derived from an EMBL/GenBank/DDBJ whole genome shotgun (WGS) entry which is preliminary data.</text>
</comment>
<sequence>MTGTLYGVGLGPGDPELLTIKAHRLICSAKTIAYPAAVGVPSFARQIASQYIQEGTTEIPIEMPMKVERFPAKEIYDQAAETISRKLQTGEDVVVLCEGDPFLYGSFMYLYERLRFDFNCEIVPGVSSINACAAALGRPLAARNDVLTIIPGPLEDEQLQHRIEQSDAFVIMKVGRHLPRVKTLLEKLGLLGAAGYVERATLPEMVVTPLVDYPNETAPYFSMIIVYKGDEAWTLHPQSL</sequence>
<evidence type="ECO:0000256" key="4">
    <source>
        <dbReference type="ARBA" id="ARBA00022603"/>
    </source>
</evidence>
<dbReference type="RefSeq" id="WP_209008873.1">
    <property type="nucleotide sequence ID" value="NZ_BMXE01000002.1"/>
</dbReference>
<dbReference type="InterPro" id="IPR035996">
    <property type="entry name" value="4pyrrol_Methylase_sf"/>
</dbReference>
<dbReference type="InterPro" id="IPR012382">
    <property type="entry name" value="CobI/CbiL"/>
</dbReference>
<dbReference type="PROSITE" id="PS00840">
    <property type="entry name" value="SUMT_2"/>
    <property type="match status" value="1"/>
</dbReference>